<evidence type="ECO:0000313" key="2">
    <source>
        <dbReference type="EMBL" id="GIJ56859.1"/>
    </source>
</evidence>
<comment type="caution">
    <text evidence="2">The sequence shown here is derived from an EMBL/GenBank/DDBJ whole genome shotgun (WGS) entry which is preliminary data.</text>
</comment>
<accession>A0A8J4E0D0</accession>
<proteinExistence type="predicted"/>
<dbReference type="EMBL" id="BOPG01000027">
    <property type="protein sequence ID" value="GIJ56859.1"/>
    <property type="molecule type" value="Genomic_DNA"/>
</dbReference>
<keyword evidence="3" id="KW-1185">Reference proteome</keyword>
<keyword evidence="1" id="KW-0732">Signal</keyword>
<protein>
    <recommendedName>
        <fullName evidence="4">DUF4185 domain-containing protein</fullName>
    </recommendedName>
</protein>
<dbReference type="Proteomes" id="UP000612585">
    <property type="component" value="Unassembled WGS sequence"/>
</dbReference>
<dbReference type="RefSeq" id="WP_203995798.1">
    <property type="nucleotide sequence ID" value="NZ_BOPG01000027.1"/>
</dbReference>
<reference evidence="2" key="1">
    <citation type="submission" date="2021-01" db="EMBL/GenBank/DDBJ databases">
        <title>Whole genome shotgun sequence of Virgisporangium aurantiacum NBRC 16421.</title>
        <authorList>
            <person name="Komaki H."/>
            <person name="Tamura T."/>
        </authorList>
    </citation>
    <scope>NUCLEOTIDE SEQUENCE</scope>
    <source>
        <strain evidence="2">NBRC 16421</strain>
    </source>
</reference>
<evidence type="ECO:0000256" key="1">
    <source>
        <dbReference type="SAM" id="SignalP"/>
    </source>
</evidence>
<evidence type="ECO:0000313" key="3">
    <source>
        <dbReference type="Proteomes" id="UP000612585"/>
    </source>
</evidence>
<gene>
    <name evidence="2" type="ORF">Vau01_043750</name>
</gene>
<feature type="signal peptide" evidence="1">
    <location>
        <begin position="1"/>
        <end position="29"/>
    </location>
</feature>
<organism evidence="2 3">
    <name type="scientific">Virgisporangium aurantiacum</name>
    <dbReference type="NCBI Taxonomy" id="175570"/>
    <lineage>
        <taxon>Bacteria</taxon>
        <taxon>Bacillati</taxon>
        <taxon>Actinomycetota</taxon>
        <taxon>Actinomycetes</taxon>
        <taxon>Micromonosporales</taxon>
        <taxon>Micromonosporaceae</taxon>
        <taxon>Virgisporangium</taxon>
    </lineage>
</organism>
<feature type="chain" id="PRO_5035267030" description="DUF4185 domain-containing protein" evidence="1">
    <location>
        <begin position="30"/>
        <end position="384"/>
    </location>
</feature>
<name>A0A8J4E0D0_9ACTN</name>
<dbReference type="AlphaFoldDB" id="A0A8J4E0D0"/>
<sequence length="384" mass="42086">MAGSRLFRTFIGAAVITAALVTPAGPAVAATTGGSGGPACNTPSVPTVSSVTTHAGYTDAFTKYGNTGGGWTGGDSTFSVPLKGTTLWLFSDTFLGTVNPGGSRPNDGPIVNNTFVQQRGDRFRTVHGGTTAEPDAMLPKPADDAWYWLGAGQISGDALQVSFQRYDRFGPGQWDWKWTNNVMARYSTRDFRKLDVTPMPSGHGVSWASWLERIGGHTYVYGVEDKGAVKNMHVARVKGDDLRKRWEFWTGRGWSRDQADSVAVQPGVANEYSVTRYRNGYLLITQDTSTIFNPDVVAYFSCSPTGPFVDKTFLYQTPEGGLSGTYGNANIFTYNAHEHPDLRKSDGRGDKLLVTYNVNSFEWDDVIKDVTIYRPRFLEVTFAR</sequence>
<evidence type="ECO:0008006" key="4">
    <source>
        <dbReference type="Google" id="ProtNLM"/>
    </source>
</evidence>